<sequence length="302" mass="34879">MSTSVTVRRPCLLTLAAILAILLSFPPETAQYAYGPLLNFPPLTAQVSYDPPWSDEFWANEAVLGAEADVAARRAEAGGYAYGCARLWLAWGCPPAPGEGVNGTLVHGRRSYDRELDRFEEERRQCRDDRVPRNHPEEHLFRRTYPATTFDLRCCACCFSCGRPHINPDHDDPKSKVYRFNDMHNFHVEHFSIRDEQEWLNNDVINANICCLKYQVHVQNDSKDGKHGIQEDGSFMTEIVKNYEKHYMFNQDGLTTTLQGLQYHLDILKSQNLISHNWKDFDVSKWKITEQLQKPIQKDRCK</sequence>
<accession>N1QTZ0</accession>
<name>N1QTZ0_AEGTA</name>
<reference evidence="1" key="1">
    <citation type="submission" date="2015-06" db="UniProtKB">
        <authorList>
            <consortium name="EnsemblPlants"/>
        </authorList>
    </citation>
    <scope>IDENTIFICATION</scope>
</reference>
<evidence type="ECO:0000313" key="1">
    <source>
        <dbReference type="EnsemblPlants" id="EMT01453"/>
    </source>
</evidence>
<dbReference type="EnsemblPlants" id="EMT01453">
    <property type="protein sequence ID" value="EMT01453"/>
    <property type="gene ID" value="F775_00601"/>
</dbReference>
<organism evidence="1">
    <name type="scientific">Aegilops tauschii</name>
    <name type="common">Tausch's goatgrass</name>
    <name type="synonym">Aegilops squarrosa</name>
    <dbReference type="NCBI Taxonomy" id="37682"/>
    <lineage>
        <taxon>Eukaryota</taxon>
        <taxon>Viridiplantae</taxon>
        <taxon>Streptophyta</taxon>
        <taxon>Embryophyta</taxon>
        <taxon>Tracheophyta</taxon>
        <taxon>Spermatophyta</taxon>
        <taxon>Magnoliopsida</taxon>
        <taxon>Liliopsida</taxon>
        <taxon>Poales</taxon>
        <taxon>Poaceae</taxon>
        <taxon>BOP clade</taxon>
        <taxon>Pooideae</taxon>
        <taxon>Triticodae</taxon>
        <taxon>Triticeae</taxon>
        <taxon>Triticinae</taxon>
        <taxon>Aegilops</taxon>
    </lineage>
</organism>
<protein>
    <submittedName>
        <fullName evidence="1">Uncharacterized protein</fullName>
    </submittedName>
</protein>
<dbReference type="AlphaFoldDB" id="N1QTZ0"/>
<proteinExistence type="predicted"/>